<dbReference type="InterPro" id="IPR051549">
    <property type="entry name" value="PEP_Utilizing_Enz"/>
</dbReference>
<accession>A0ABP9Q890</accession>
<feature type="domain" description="PEP-utilising enzyme mobile" evidence="1">
    <location>
        <begin position="491"/>
        <end position="562"/>
    </location>
</feature>
<gene>
    <name evidence="2" type="ORF">GCM10023321_32410</name>
</gene>
<evidence type="ECO:0000313" key="2">
    <source>
        <dbReference type="EMBL" id="GAA5156542.1"/>
    </source>
</evidence>
<dbReference type="RefSeq" id="WP_185059710.1">
    <property type="nucleotide sequence ID" value="NZ_BAABJP010000015.1"/>
</dbReference>
<dbReference type="Pfam" id="PF00391">
    <property type="entry name" value="PEP-utilizers"/>
    <property type="match status" value="1"/>
</dbReference>
<sequence>MAEVNLFDWQYWLTTWPAERTVLTRANAADGYPRALTPLSQDLIVRFEDAGVRRFFEETLGAMKPSDAPAPYMWAMWGHIYINADQMANLGAALPGSSRQSIYQQYMGLRPDPAFRVPRPAARQRLDSLRTVGPVLVGMAASASGAQRRFDAQIAAIRSMRPSDAPDPVECLPWLLRLESVTTSAWESLMIGAGIASASFEACQKLLTKAIGKPAADLTNRLHSGSGGNESAEAGRLVARLAGLARQRPELVAALTAGDPAAEVTGLDPAFDVALRAGLDRFGHHTAPELELSQPTWRQQPEQLLAMVARALHRPAVEGDRAASVRAAAEAELDASVRGALRPAVTRLLAFSRRQMALRENAKTPIVLIFDELRRVLEAAGPALVERGVPEPVYLRYDELKGVLAGARAPVPAEISRRVEEHRRCLQLTMPELIEAGPGYAVPITAGEIRARGLLPEDDVRPDASKLTGVGASAGRVTATARVLTDPLDDFEPGDVLVAKTVDPGWAAALSCAGAVVLDIGGGLSHGAVVARELGIPCVVNVKAGTAVIRDGSTVTVDGSTGEVLLNTDEE</sequence>
<reference evidence="3" key="1">
    <citation type="journal article" date="2019" name="Int. J. Syst. Evol. Microbiol.">
        <title>The Global Catalogue of Microorganisms (GCM) 10K type strain sequencing project: providing services to taxonomists for standard genome sequencing and annotation.</title>
        <authorList>
            <consortium name="The Broad Institute Genomics Platform"/>
            <consortium name="The Broad Institute Genome Sequencing Center for Infectious Disease"/>
            <person name="Wu L."/>
            <person name="Ma J."/>
        </authorList>
    </citation>
    <scope>NUCLEOTIDE SEQUENCE [LARGE SCALE GENOMIC DNA]</scope>
    <source>
        <strain evidence="3">JCM 18303</strain>
    </source>
</reference>
<comment type="caution">
    <text evidence="2">The sequence shown here is derived from an EMBL/GenBank/DDBJ whole genome shotgun (WGS) entry which is preliminary data.</text>
</comment>
<proteinExistence type="predicted"/>
<protein>
    <recommendedName>
        <fullName evidence="1">PEP-utilising enzyme mobile domain-containing protein</fullName>
    </recommendedName>
</protein>
<dbReference type="PANTHER" id="PTHR43615">
    <property type="entry name" value="PHOSPHOENOLPYRUVATE SYNTHASE-RELATED"/>
    <property type="match status" value="1"/>
</dbReference>
<dbReference type="PANTHER" id="PTHR43615:SF1">
    <property type="entry name" value="PPDK_N DOMAIN-CONTAINING PROTEIN"/>
    <property type="match status" value="1"/>
</dbReference>
<dbReference type="InterPro" id="IPR008279">
    <property type="entry name" value="PEP-util_enz_mobile_dom"/>
</dbReference>
<organism evidence="2 3">
    <name type="scientific">Pseudonocardia eucalypti</name>
    <dbReference type="NCBI Taxonomy" id="648755"/>
    <lineage>
        <taxon>Bacteria</taxon>
        <taxon>Bacillati</taxon>
        <taxon>Actinomycetota</taxon>
        <taxon>Actinomycetes</taxon>
        <taxon>Pseudonocardiales</taxon>
        <taxon>Pseudonocardiaceae</taxon>
        <taxon>Pseudonocardia</taxon>
    </lineage>
</organism>
<keyword evidence="3" id="KW-1185">Reference proteome</keyword>
<dbReference type="EMBL" id="BAABJP010000015">
    <property type="protein sequence ID" value="GAA5156542.1"/>
    <property type="molecule type" value="Genomic_DNA"/>
</dbReference>
<dbReference type="Proteomes" id="UP001428817">
    <property type="component" value="Unassembled WGS sequence"/>
</dbReference>
<evidence type="ECO:0000259" key="1">
    <source>
        <dbReference type="Pfam" id="PF00391"/>
    </source>
</evidence>
<dbReference type="SUPFAM" id="SSF52009">
    <property type="entry name" value="Phosphohistidine domain"/>
    <property type="match status" value="1"/>
</dbReference>
<dbReference type="Gene3D" id="3.50.30.10">
    <property type="entry name" value="Phosphohistidine domain"/>
    <property type="match status" value="1"/>
</dbReference>
<evidence type="ECO:0000313" key="3">
    <source>
        <dbReference type="Proteomes" id="UP001428817"/>
    </source>
</evidence>
<name>A0ABP9Q890_9PSEU</name>
<dbReference type="InterPro" id="IPR036637">
    <property type="entry name" value="Phosphohistidine_dom_sf"/>
</dbReference>